<dbReference type="InterPro" id="IPR002176">
    <property type="entry name" value="X-over_junc_endoDNase_RuvC"/>
</dbReference>
<dbReference type="SUPFAM" id="SSF53098">
    <property type="entry name" value="Ribonuclease H-like"/>
    <property type="match status" value="1"/>
</dbReference>
<keyword evidence="4" id="KW-0238">DNA-binding</keyword>
<sequence>MTVVLGIDPSLTCTGVAMLTWHEGTDFPGPNWSTWRARSQALPKDFPAAEVVPATRRRIRIVLRETLALVPARVDLAVIEGPSRGSKGGMSDERAAVRWFLVDQLLARGPVVVLTPKQRALFGSDDGNADKAKVREAVRAQFPDVHVPDDNVADAVALAAAGAYRLGFPVEYTAHQIKAHARVAWPQETAAA</sequence>
<evidence type="ECO:0000256" key="1">
    <source>
        <dbReference type="ARBA" id="ARBA00009518"/>
    </source>
</evidence>
<evidence type="ECO:0008006" key="9">
    <source>
        <dbReference type="Google" id="ProtNLM"/>
    </source>
</evidence>
<proteinExistence type="inferred from homology"/>
<comment type="similarity">
    <text evidence="1">Belongs to the RuvC family.</text>
</comment>
<organism evidence="7 8">
    <name type="scientific">Microbacterium jejuense</name>
    <dbReference type="NCBI Taxonomy" id="1263637"/>
    <lineage>
        <taxon>Bacteria</taxon>
        <taxon>Bacillati</taxon>
        <taxon>Actinomycetota</taxon>
        <taxon>Actinomycetes</taxon>
        <taxon>Micrococcales</taxon>
        <taxon>Microbacteriaceae</taxon>
        <taxon>Microbacterium</taxon>
    </lineage>
</organism>
<keyword evidence="3" id="KW-0460">Magnesium</keyword>
<accession>A0ABS7HL42</accession>
<dbReference type="RefSeq" id="WP_220299867.1">
    <property type="nucleotide sequence ID" value="NZ_JAEUAW010000003.1"/>
</dbReference>
<protein>
    <recommendedName>
        <fullName evidence="9">Holliday junction nuclease RuvC</fullName>
    </recommendedName>
</protein>
<dbReference type="Proteomes" id="UP001196843">
    <property type="component" value="Unassembled WGS sequence"/>
</dbReference>
<evidence type="ECO:0000313" key="8">
    <source>
        <dbReference type="Proteomes" id="UP001196843"/>
    </source>
</evidence>
<evidence type="ECO:0000256" key="6">
    <source>
        <dbReference type="ARBA" id="ARBA00023204"/>
    </source>
</evidence>
<evidence type="ECO:0000256" key="4">
    <source>
        <dbReference type="ARBA" id="ARBA00023125"/>
    </source>
</evidence>
<gene>
    <name evidence="7" type="ORF">JNB62_05570</name>
</gene>
<dbReference type="PRINTS" id="PR00696">
    <property type="entry name" value="RSOLVASERUVC"/>
</dbReference>
<evidence type="ECO:0000256" key="5">
    <source>
        <dbReference type="ARBA" id="ARBA00023172"/>
    </source>
</evidence>
<reference evidence="7 8" key="1">
    <citation type="journal article" date="2021" name="MBio">
        <title>Poor Competitiveness of Bradyrhizobium in Pigeon Pea Root Colonization in Indian Soils.</title>
        <authorList>
            <person name="Chalasani D."/>
            <person name="Basu A."/>
            <person name="Pullabhotla S.V.S.R.N."/>
            <person name="Jorrin B."/>
            <person name="Neal A.L."/>
            <person name="Poole P.S."/>
            <person name="Podile A.R."/>
            <person name="Tkacz A."/>
        </authorList>
    </citation>
    <scope>NUCLEOTIDE SEQUENCE [LARGE SCALE GENOMIC DNA]</scope>
    <source>
        <strain evidence="7 8">HU14</strain>
    </source>
</reference>
<evidence type="ECO:0000313" key="7">
    <source>
        <dbReference type="EMBL" id="MBW9093145.1"/>
    </source>
</evidence>
<dbReference type="Gene3D" id="3.30.420.10">
    <property type="entry name" value="Ribonuclease H-like superfamily/Ribonuclease H"/>
    <property type="match status" value="1"/>
</dbReference>
<comment type="caution">
    <text evidence="7">The sequence shown here is derived from an EMBL/GenBank/DDBJ whole genome shotgun (WGS) entry which is preliminary data.</text>
</comment>
<dbReference type="InterPro" id="IPR012337">
    <property type="entry name" value="RNaseH-like_sf"/>
</dbReference>
<name>A0ABS7HL42_9MICO</name>
<evidence type="ECO:0000256" key="2">
    <source>
        <dbReference type="ARBA" id="ARBA00022763"/>
    </source>
</evidence>
<keyword evidence="5" id="KW-0233">DNA recombination</keyword>
<dbReference type="InterPro" id="IPR036397">
    <property type="entry name" value="RNaseH_sf"/>
</dbReference>
<keyword evidence="2" id="KW-0227">DNA damage</keyword>
<evidence type="ECO:0000256" key="3">
    <source>
        <dbReference type="ARBA" id="ARBA00022842"/>
    </source>
</evidence>
<keyword evidence="8" id="KW-1185">Reference proteome</keyword>
<dbReference type="EMBL" id="JAEUAW010000003">
    <property type="protein sequence ID" value="MBW9093145.1"/>
    <property type="molecule type" value="Genomic_DNA"/>
</dbReference>
<keyword evidence="6" id="KW-0234">DNA repair</keyword>